<dbReference type="AlphaFoldDB" id="D1ACL1"/>
<dbReference type="Proteomes" id="UP000001918">
    <property type="component" value="Chromosome"/>
</dbReference>
<evidence type="ECO:0000313" key="3">
    <source>
        <dbReference type="Proteomes" id="UP000001918"/>
    </source>
</evidence>
<gene>
    <name evidence="2" type="ordered locus">Tcur_3737</name>
</gene>
<organism evidence="2 3">
    <name type="scientific">Thermomonospora curvata (strain ATCC 19995 / DSM 43183 / JCM 3096 / KCTC 9072 / NBRC 15933 / NCIMB 10081 / Henssen B9)</name>
    <dbReference type="NCBI Taxonomy" id="471852"/>
    <lineage>
        <taxon>Bacteria</taxon>
        <taxon>Bacillati</taxon>
        <taxon>Actinomycetota</taxon>
        <taxon>Actinomycetes</taxon>
        <taxon>Streptosporangiales</taxon>
        <taxon>Thermomonosporaceae</taxon>
        <taxon>Thermomonospora</taxon>
    </lineage>
</organism>
<keyword evidence="3" id="KW-1185">Reference proteome</keyword>
<dbReference type="KEGG" id="tcu:Tcur_3737"/>
<sequence>MSRDGGRNDGGAAGARWPLGARIAAGALGALSGGLAGQAVRKAARRWGIPAGSMIRVIEITAPVVMSLAAGRLAERGAALRSGGPSRAGDRPLPRRPSATAAGS</sequence>
<proteinExistence type="predicted"/>
<evidence type="ECO:0000313" key="2">
    <source>
        <dbReference type="EMBL" id="ACY99270.1"/>
    </source>
</evidence>
<reference evidence="2 3" key="1">
    <citation type="journal article" date="2011" name="Stand. Genomic Sci.">
        <title>Complete genome sequence of Thermomonospora curvata type strain (B9).</title>
        <authorList>
            <person name="Chertkov O."/>
            <person name="Sikorski J."/>
            <person name="Nolan M."/>
            <person name="Lapidus A."/>
            <person name="Lucas S."/>
            <person name="Del Rio T.G."/>
            <person name="Tice H."/>
            <person name="Cheng J.F."/>
            <person name="Goodwin L."/>
            <person name="Pitluck S."/>
            <person name="Liolios K."/>
            <person name="Ivanova N."/>
            <person name="Mavromatis K."/>
            <person name="Mikhailova N."/>
            <person name="Ovchinnikova G."/>
            <person name="Pati A."/>
            <person name="Chen A."/>
            <person name="Palaniappan K."/>
            <person name="Djao O.D."/>
            <person name="Land M."/>
            <person name="Hauser L."/>
            <person name="Chang Y.J."/>
            <person name="Jeffries C.D."/>
            <person name="Brettin T."/>
            <person name="Han C."/>
            <person name="Detter J.C."/>
            <person name="Rohde M."/>
            <person name="Goker M."/>
            <person name="Woyke T."/>
            <person name="Bristow J."/>
            <person name="Eisen J.A."/>
            <person name="Markowitz V."/>
            <person name="Hugenholtz P."/>
            <person name="Klenk H.P."/>
            <person name="Kyrpides N.C."/>
        </authorList>
    </citation>
    <scope>NUCLEOTIDE SEQUENCE [LARGE SCALE GENOMIC DNA]</scope>
    <source>
        <strain evidence="3">ATCC 19995 / DSM 43183 / JCM 3096 / KCTC 9072 / NBRC 15933 / NCIMB 10081 / Henssen B9</strain>
    </source>
</reference>
<name>D1ACL1_THECD</name>
<protein>
    <submittedName>
        <fullName evidence="2">LigA</fullName>
    </submittedName>
</protein>
<feature type="region of interest" description="Disordered" evidence="1">
    <location>
        <begin position="79"/>
        <end position="104"/>
    </location>
</feature>
<evidence type="ECO:0000256" key="1">
    <source>
        <dbReference type="SAM" id="MobiDB-lite"/>
    </source>
</evidence>
<accession>D1ACL1</accession>
<dbReference type="HOGENOM" id="CLU_2248824_0_0_11"/>
<dbReference type="EMBL" id="CP001738">
    <property type="protein sequence ID" value="ACY99270.1"/>
    <property type="molecule type" value="Genomic_DNA"/>
</dbReference>